<dbReference type="EMBL" id="JELX01003984">
    <property type="protein sequence ID" value="KYF50749.1"/>
    <property type="molecule type" value="Genomic_DNA"/>
</dbReference>
<dbReference type="Proteomes" id="UP000075604">
    <property type="component" value="Unassembled WGS sequence"/>
</dbReference>
<proteinExistence type="predicted"/>
<dbReference type="AlphaFoldDB" id="A0A150P4Y0"/>
<reference evidence="1 2" key="1">
    <citation type="submission" date="2014-02" db="EMBL/GenBank/DDBJ databases">
        <title>The small core and large imbalanced accessory genome model reveals a collaborative survival strategy of Sorangium cellulosum strains in nature.</title>
        <authorList>
            <person name="Han K."/>
            <person name="Peng R."/>
            <person name="Blom J."/>
            <person name="Li Y.-Z."/>
        </authorList>
    </citation>
    <scope>NUCLEOTIDE SEQUENCE [LARGE SCALE GENOMIC DNA]</scope>
    <source>
        <strain evidence="1 2">So0157-18</strain>
    </source>
</reference>
<sequence length="134" mass="15293">MNAEEWIRAKVSRAFHASVDAGIGRWSSEDDEADPEWGQVLYKYSDHRMSLALFEEGCERLGDDRSERLAYAEIQDVVPLLLTELVRVRDLDAIVGIGVRLRTRTAVIDVPLRVYSTLCPTLKHIADYFSLRAR</sequence>
<name>A0A150P4Y0_SORCE</name>
<comment type="caution">
    <text evidence="1">The sequence shown here is derived from an EMBL/GenBank/DDBJ whole genome shotgun (WGS) entry which is preliminary data.</text>
</comment>
<accession>A0A150P4Y0</accession>
<protein>
    <submittedName>
        <fullName evidence="1">Uncharacterized protein</fullName>
    </submittedName>
</protein>
<organism evidence="1 2">
    <name type="scientific">Sorangium cellulosum</name>
    <name type="common">Polyangium cellulosum</name>
    <dbReference type="NCBI Taxonomy" id="56"/>
    <lineage>
        <taxon>Bacteria</taxon>
        <taxon>Pseudomonadati</taxon>
        <taxon>Myxococcota</taxon>
        <taxon>Polyangia</taxon>
        <taxon>Polyangiales</taxon>
        <taxon>Polyangiaceae</taxon>
        <taxon>Sorangium</taxon>
    </lineage>
</organism>
<evidence type="ECO:0000313" key="2">
    <source>
        <dbReference type="Proteomes" id="UP000075604"/>
    </source>
</evidence>
<evidence type="ECO:0000313" key="1">
    <source>
        <dbReference type="EMBL" id="KYF50749.1"/>
    </source>
</evidence>
<gene>
    <name evidence="1" type="ORF">BE04_17175</name>
</gene>